<protein>
    <submittedName>
        <fullName evidence="3">Fatty acid desaturase</fullName>
    </submittedName>
</protein>
<comment type="caution">
    <text evidence="3">The sequence shown here is derived from an EMBL/GenBank/DDBJ whole genome shotgun (WGS) entry which is preliminary data.</text>
</comment>
<feature type="domain" description="Fatty acid desaturase" evidence="2">
    <location>
        <begin position="66"/>
        <end position="337"/>
    </location>
</feature>
<dbReference type="PANTHER" id="PTHR19353">
    <property type="entry name" value="FATTY ACID DESATURASE 2"/>
    <property type="match status" value="1"/>
</dbReference>
<reference evidence="3 4" key="1">
    <citation type="submission" date="2017-11" db="EMBL/GenBank/DDBJ databases">
        <title>Infants hospitalized years apart are colonized by the same room-sourced microbial strains.</title>
        <authorList>
            <person name="Brooks B."/>
            <person name="Olm M.R."/>
            <person name="Firek B.A."/>
            <person name="Baker R."/>
            <person name="Thomas B.C."/>
            <person name="Morowitz M.J."/>
            <person name="Banfield J.F."/>
        </authorList>
    </citation>
    <scope>NUCLEOTIDE SEQUENCE [LARGE SCALE GENOMIC DNA]</scope>
    <source>
        <strain evidence="3">S2_009_000_R2_76</strain>
    </source>
</reference>
<dbReference type="GO" id="GO:0016717">
    <property type="term" value="F:oxidoreductase activity, acting on paired donors, with oxidation of a pair of donors resulting in the reduction of molecular oxygen to two molecules of water"/>
    <property type="evidence" value="ECO:0007669"/>
    <property type="project" value="TreeGrafter"/>
</dbReference>
<dbReference type="AlphaFoldDB" id="A0A2W5F9B1"/>
<dbReference type="InterPro" id="IPR012171">
    <property type="entry name" value="Fatty_acid_desaturase"/>
</dbReference>
<keyword evidence="1" id="KW-0812">Transmembrane</keyword>
<organism evidence="3 4">
    <name type="scientific">Pseudopedobacter saltans</name>
    <dbReference type="NCBI Taxonomy" id="151895"/>
    <lineage>
        <taxon>Bacteria</taxon>
        <taxon>Pseudomonadati</taxon>
        <taxon>Bacteroidota</taxon>
        <taxon>Sphingobacteriia</taxon>
        <taxon>Sphingobacteriales</taxon>
        <taxon>Sphingobacteriaceae</taxon>
        <taxon>Pseudopedobacter</taxon>
    </lineage>
</organism>
<dbReference type="GO" id="GO:0016020">
    <property type="term" value="C:membrane"/>
    <property type="evidence" value="ECO:0007669"/>
    <property type="project" value="TreeGrafter"/>
</dbReference>
<feature type="transmembrane region" description="Helical" evidence="1">
    <location>
        <begin position="160"/>
        <end position="177"/>
    </location>
</feature>
<sequence length="365" mass="43393">MELVKPVFEKEEIDGFYKKLKAEVQALVLENPELQRKNTQKAIFLLVVYWLFYALILLEGSNAFCLFAFYILMGVAMIVMFVNSIHDAAHQCAFRNKRWNNLYVKNLELFGGNSFIWVKRHNLLHHPHANIQDWDIDIKQSKLVRIFPNSVWEHYHRYQHIYMFFLYPFYTINWLFVRDFKDFFEKKDNILKRVVHIPRIEYLKLFFFKFLNIFYLLIVPYWILDQDFGTVFGAWMMMHLVSSMVGVVALVSTHADEEAEFPEAPIDGKMNTSWAVHQISVTKDFSANNRLATFLYGGFTHHVAHHLFPHLAHTYYPYITPIICRYANMYHIPYKSYPALAAIHSHFMLLKNRGIQENIFRVGEL</sequence>
<dbReference type="PANTHER" id="PTHR19353:SF19">
    <property type="entry name" value="DELTA(5) FATTY ACID DESATURASE C-RELATED"/>
    <property type="match status" value="1"/>
</dbReference>
<feature type="transmembrane region" description="Helical" evidence="1">
    <location>
        <begin position="230"/>
        <end position="251"/>
    </location>
</feature>
<dbReference type="Pfam" id="PF00487">
    <property type="entry name" value="FA_desaturase"/>
    <property type="match status" value="1"/>
</dbReference>
<evidence type="ECO:0000313" key="3">
    <source>
        <dbReference type="EMBL" id="PZP52655.1"/>
    </source>
</evidence>
<keyword evidence="1" id="KW-1133">Transmembrane helix</keyword>
<feature type="transmembrane region" description="Helical" evidence="1">
    <location>
        <begin position="102"/>
        <end position="118"/>
    </location>
</feature>
<accession>A0A2W5F9B1</accession>
<evidence type="ECO:0000313" key="4">
    <source>
        <dbReference type="Proteomes" id="UP000249645"/>
    </source>
</evidence>
<evidence type="ECO:0000256" key="1">
    <source>
        <dbReference type="SAM" id="Phobius"/>
    </source>
</evidence>
<dbReference type="EMBL" id="QFOI01000001">
    <property type="protein sequence ID" value="PZP52655.1"/>
    <property type="molecule type" value="Genomic_DNA"/>
</dbReference>
<feature type="transmembrane region" description="Helical" evidence="1">
    <location>
        <begin position="42"/>
        <end position="58"/>
    </location>
</feature>
<feature type="transmembrane region" description="Helical" evidence="1">
    <location>
        <begin position="64"/>
        <end position="82"/>
    </location>
</feature>
<name>A0A2W5F9B1_9SPHI</name>
<dbReference type="InterPro" id="IPR005804">
    <property type="entry name" value="FA_desaturase_dom"/>
</dbReference>
<gene>
    <name evidence="3" type="ORF">DI598_00010</name>
</gene>
<keyword evidence="1" id="KW-0472">Membrane</keyword>
<dbReference type="Proteomes" id="UP000249645">
    <property type="component" value="Unassembled WGS sequence"/>
</dbReference>
<evidence type="ECO:0000259" key="2">
    <source>
        <dbReference type="Pfam" id="PF00487"/>
    </source>
</evidence>
<dbReference type="GO" id="GO:0008610">
    <property type="term" value="P:lipid biosynthetic process"/>
    <property type="evidence" value="ECO:0007669"/>
    <property type="project" value="UniProtKB-ARBA"/>
</dbReference>
<proteinExistence type="predicted"/>
<feature type="transmembrane region" description="Helical" evidence="1">
    <location>
        <begin position="202"/>
        <end position="224"/>
    </location>
</feature>